<dbReference type="SUPFAM" id="SSF53850">
    <property type="entry name" value="Periplasmic binding protein-like II"/>
    <property type="match status" value="1"/>
</dbReference>
<dbReference type="PROSITE" id="PS51257">
    <property type="entry name" value="PROKAR_LIPOPROTEIN"/>
    <property type="match status" value="1"/>
</dbReference>
<keyword evidence="3" id="KW-1185">Reference proteome</keyword>
<evidence type="ECO:0000313" key="2">
    <source>
        <dbReference type="EMBL" id="SDE65859.1"/>
    </source>
</evidence>
<name>A0A1G7EQG2_9NOCA</name>
<dbReference type="AlphaFoldDB" id="A0A1G7EQG2"/>
<gene>
    <name evidence="2" type="ORF">SAMN05444580_12610</name>
</gene>
<dbReference type="EMBL" id="FNAB01000026">
    <property type="protein sequence ID" value="SDE65859.1"/>
    <property type="molecule type" value="Genomic_DNA"/>
</dbReference>
<dbReference type="STRING" id="168276.SAMN05444580_12610"/>
<dbReference type="Pfam" id="PF13379">
    <property type="entry name" value="NMT1_2"/>
    <property type="match status" value="1"/>
</dbReference>
<evidence type="ECO:0000313" key="3">
    <source>
        <dbReference type="Proteomes" id="UP000199417"/>
    </source>
</evidence>
<keyword evidence="1" id="KW-0732">Signal</keyword>
<reference evidence="2 3" key="1">
    <citation type="submission" date="2016-10" db="EMBL/GenBank/DDBJ databases">
        <authorList>
            <person name="de Groot N.N."/>
        </authorList>
    </citation>
    <scope>NUCLEOTIDE SEQUENCE [LARGE SCALE GENOMIC DNA]</scope>
    <source>
        <strain evidence="2 3">JCM 11308</strain>
    </source>
</reference>
<protein>
    <submittedName>
        <fullName evidence="2">NitT/TauT family transport system substrate-binding protein</fullName>
    </submittedName>
</protein>
<dbReference type="Gene3D" id="3.40.190.10">
    <property type="entry name" value="Periplasmic binding protein-like II"/>
    <property type="match status" value="2"/>
</dbReference>
<proteinExistence type="predicted"/>
<organism evidence="2 3">
    <name type="scientific">Rhodococcus tukisamuensis</name>
    <dbReference type="NCBI Taxonomy" id="168276"/>
    <lineage>
        <taxon>Bacteria</taxon>
        <taxon>Bacillati</taxon>
        <taxon>Actinomycetota</taxon>
        <taxon>Actinomycetes</taxon>
        <taxon>Mycobacteriales</taxon>
        <taxon>Nocardiaceae</taxon>
        <taxon>Rhodococcus</taxon>
    </lineage>
</organism>
<feature type="chain" id="PRO_5039136532" evidence="1">
    <location>
        <begin position="20"/>
        <end position="327"/>
    </location>
</feature>
<sequence length="327" mass="34419">MIRLKLLASLVLLSTGITACGGASGQSADGSPAEIHITIGSGLPYAPLTIIKQKRVLETAFPETRLVWDEGVSGGAATRDGILSGKVQVGVTGIAPFVIGVDKGVPWKVLGSMGQIGISMVSSDPEIRSIEDLDASGRPISVPSPDSGQAMALKSLAQTKLGDVKAFDDQLSPMPHPDAYQAFLTGTTGAAFIAPPFQYQLLARPDTHEVASAADAFGAITYSAIVMSEKFHDENPVFAETLFAALADALQMLREDPDKAAEVLANADEGRESAATYAEWLRLPQNHWDVAPRGFGASAEFMKSVGLIKSIPSTEQMMFSSVSEVGQ</sequence>
<feature type="signal peptide" evidence="1">
    <location>
        <begin position="1"/>
        <end position="19"/>
    </location>
</feature>
<dbReference type="Proteomes" id="UP000199417">
    <property type="component" value="Unassembled WGS sequence"/>
</dbReference>
<dbReference type="PANTHER" id="PTHR30024">
    <property type="entry name" value="ALIPHATIC SULFONATES-BINDING PROTEIN-RELATED"/>
    <property type="match status" value="1"/>
</dbReference>
<dbReference type="PANTHER" id="PTHR30024:SF2">
    <property type="entry name" value="ABC TRANSPORTER SUBSTRATE-BINDING PROTEIN"/>
    <property type="match status" value="1"/>
</dbReference>
<accession>A0A1G7EQG2</accession>
<evidence type="ECO:0000256" key="1">
    <source>
        <dbReference type="SAM" id="SignalP"/>
    </source>
</evidence>